<evidence type="ECO:0000259" key="2">
    <source>
        <dbReference type="Pfam" id="PF19124"/>
    </source>
</evidence>
<feature type="transmembrane region" description="Helical" evidence="1">
    <location>
        <begin position="51"/>
        <end position="74"/>
    </location>
</feature>
<accession>A0A1H9QY41</accession>
<protein>
    <recommendedName>
        <fullName evidence="2">DUF5808 domain-containing protein</fullName>
    </recommendedName>
</protein>
<dbReference type="OrthoDB" id="157646at2"/>
<keyword evidence="1" id="KW-1133">Transmembrane helix</keyword>
<dbReference type="Proteomes" id="UP000183658">
    <property type="component" value="Unassembled WGS sequence"/>
</dbReference>
<feature type="domain" description="DUF5808" evidence="2">
    <location>
        <begin position="31"/>
        <end position="55"/>
    </location>
</feature>
<gene>
    <name evidence="3" type="ORF">SAMN05444355_11819</name>
</gene>
<keyword evidence="1" id="KW-0812">Transmembrane</keyword>
<evidence type="ECO:0000313" key="3">
    <source>
        <dbReference type="EMBL" id="SER64729.1"/>
    </source>
</evidence>
<dbReference type="InterPro" id="IPR043831">
    <property type="entry name" value="DUF5808"/>
</dbReference>
<reference evidence="4" key="1">
    <citation type="submission" date="2016-10" db="EMBL/GenBank/DDBJ databases">
        <authorList>
            <person name="Varghese N."/>
            <person name="Submissions S."/>
        </authorList>
    </citation>
    <scope>NUCLEOTIDE SEQUENCE [LARGE SCALE GENOMIC DNA]</scope>
    <source>
        <strain evidence="4">DSM 15719</strain>
    </source>
</reference>
<proteinExistence type="predicted"/>
<dbReference type="EMBL" id="FOFZ01000018">
    <property type="protein sequence ID" value="SER64729.1"/>
    <property type="molecule type" value="Genomic_DNA"/>
</dbReference>
<keyword evidence="1" id="KW-0472">Membrane</keyword>
<dbReference type="RefSeq" id="WP_074724502.1">
    <property type="nucleotide sequence ID" value="NZ_CBCRVS010000027.1"/>
</dbReference>
<evidence type="ECO:0000256" key="1">
    <source>
        <dbReference type="SAM" id="Phobius"/>
    </source>
</evidence>
<sequence length="77" mass="9034">MNQNEKPSKETLEKWHKDPNNWKLGIFYYNKEDKRILPPKRMAWAGWTVNFANAISVAVFIIVLIIIIGITFFAPKK</sequence>
<organism evidence="3 4">
    <name type="scientific">Flavobacterium frigoris</name>
    <dbReference type="NCBI Taxonomy" id="229204"/>
    <lineage>
        <taxon>Bacteria</taxon>
        <taxon>Pseudomonadati</taxon>
        <taxon>Bacteroidota</taxon>
        <taxon>Flavobacteriia</taxon>
        <taxon>Flavobacteriales</taxon>
        <taxon>Flavobacteriaceae</taxon>
        <taxon>Flavobacterium</taxon>
    </lineage>
</organism>
<dbReference type="Pfam" id="PF19124">
    <property type="entry name" value="DUF5808"/>
    <property type="match status" value="1"/>
</dbReference>
<keyword evidence="4" id="KW-1185">Reference proteome</keyword>
<evidence type="ECO:0000313" key="4">
    <source>
        <dbReference type="Proteomes" id="UP000183658"/>
    </source>
</evidence>
<dbReference type="AlphaFoldDB" id="A0A1H9QY41"/>
<name>A0A1H9QY41_FLAFI</name>